<reference evidence="13" key="2">
    <citation type="submission" date="2023-06" db="EMBL/GenBank/DDBJ databases">
        <authorList>
            <consortium name="Lawrence Berkeley National Laboratory"/>
            <person name="Haridas S."/>
            <person name="Hensen N."/>
            <person name="Bonometti L."/>
            <person name="Westerberg I."/>
            <person name="Brannstrom I.O."/>
            <person name="Guillou S."/>
            <person name="Cros-Aarteil S."/>
            <person name="Calhoun S."/>
            <person name="Kuo A."/>
            <person name="Mondo S."/>
            <person name="Pangilinan J."/>
            <person name="Riley R."/>
            <person name="Labutti K."/>
            <person name="Andreopoulos B."/>
            <person name="Lipzen A."/>
            <person name="Chen C."/>
            <person name="Yanf M."/>
            <person name="Daum C."/>
            <person name="Ng V."/>
            <person name="Clum A."/>
            <person name="Steindorff A."/>
            <person name="Ohm R."/>
            <person name="Martin F."/>
            <person name="Silar P."/>
            <person name="Natvig D."/>
            <person name="Lalanne C."/>
            <person name="Gautier V."/>
            <person name="Ament-Velasquez S.L."/>
            <person name="Kruys A."/>
            <person name="Hutchinson M.I."/>
            <person name="Powell A.J."/>
            <person name="Barry K."/>
            <person name="Miller A.N."/>
            <person name="Grigoriev I.V."/>
            <person name="Debuchy R."/>
            <person name="Gladieux P."/>
            <person name="Thoren M.H."/>
            <person name="Johannesson H."/>
        </authorList>
    </citation>
    <scope>NUCLEOTIDE SEQUENCE</scope>
    <source>
        <strain evidence="13">CBS 168.71</strain>
    </source>
</reference>
<evidence type="ECO:0000256" key="11">
    <source>
        <dbReference type="RuleBase" id="RU363010"/>
    </source>
</evidence>
<evidence type="ECO:0000256" key="1">
    <source>
        <dbReference type="ARBA" id="ARBA00002689"/>
    </source>
</evidence>
<keyword evidence="6" id="KW-1133">Transmembrane helix</keyword>
<sequence length="329" mass="35648">MGFAAGFAGGVTLTLSLTYLALLTHSHNRQAQSAVLRSQASTLDILIPPDVDTTLPRAARRRNASAALPDGTYRPRATLEQQHQHQQHHTGIGPGASFVDAAKTRWNSEVLAAVHWAQGKDWARARERAEDGVAGLFGVRLSREPVQVEEVVFVPSPAPTAPAPREGQQQVGGARFGETGVGGGVQQQQNLLQQHEGVGQHKVSDALHRAGDTSVVVAKAMRDEAKEVVAEAREVVATGVHEARGAVGRGVEKAHDMVERTKAAAHLAEERAEAKVDAKLLHMSDIEKALAERYDSARREEQLKRSVDEVLKERYSPAEKKNNSQLRRG</sequence>
<accession>A0AAE0HRD8</accession>
<dbReference type="EMBL" id="JAUEPN010000001">
    <property type="protein sequence ID" value="KAK3301275.1"/>
    <property type="molecule type" value="Genomic_DNA"/>
</dbReference>
<keyword evidence="5" id="KW-0812">Transmembrane</keyword>
<dbReference type="Pfam" id="PF17050">
    <property type="entry name" value="AIM5"/>
    <property type="match status" value="1"/>
</dbReference>
<dbReference type="GO" id="GO:0044284">
    <property type="term" value="C:mitochondrial crista junction"/>
    <property type="evidence" value="ECO:0007669"/>
    <property type="project" value="InterPro"/>
</dbReference>
<name>A0AAE0HRD8_9PEZI</name>
<dbReference type="GO" id="GO:0042407">
    <property type="term" value="P:cristae formation"/>
    <property type="evidence" value="ECO:0007669"/>
    <property type="project" value="InterPro"/>
</dbReference>
<keyword evidence="14" id="KW-1185">Reference proteome</keyword>
<dbReference type="RefSeq" id="XP_062664789.1">
    <property type="nucleotide sequence ID" value="XM_062806338.1"/>
</dbReference>
<evidence type="ECO:0000256" key="3">
    <source>
        <dbReference type="ARBA" id="ARBA00009188"/>
    </source>
</evidence>
<gene>
    <name evidence="13" type="ORF">B0H64DRAFT_438367</name>
</gene>
<evidence type="ECO:0000256" key="4">
    <source>
        <dbReference type="ARBA" id="ARBA00018170"/>
    </source>
</evidence>
<evidence type="ECO:0000256" key="7">
    <source>
        <dbReference type="ARBA" id="ARBA00023128"/>
    </source>
</evidence>
<evidence type="ECO:0000256" key="2">
    <source>
        <dbReference type="ARBA" id="ARBA00004370"/>
    </source>
</evidence>
<comment type="function">
    <text evidence="1 11">Component of the MICOS complex, a large protein complex of the mitochondrial inner membrane that plays crucial roles in the maintenance of crista junctions, inner membrane architecture, and formation of contact sites to the outer membrane.</text>
</comment>
<dbReference type="InterPro" id="IPR031463">
    <property type="entry name" value="Mic12"/>
</dbReference>
<organism evidence="13 14">
    <name type="scientific">Chaetomium fimeti</name>
    <dbReference type="NCBI Taxonomy" id="1854472"/>
    <lineage>
        <taxon>Eukaryota</taxon>
        <taxon>Fungi</taxon>
        <taxon>Dikarya</taxon>
        <taxon>Ascomycota</taxon>
        <taxon>Pezizomycotina</taxon>
        <taxon>Sordariomycetes</taxon>
        <taxon>Sordariomycetidae</taxon>
        <taxon>Sordariales</taxon>
        <taxon>Chaetomiaceae</taxon>
        <taxon>Chaetomium</taxon>
    </lineage>
</organism>
<keyword evidence="7 11" id="KW-0496">Mitochondrion</keyword>
<evidence type="ECO:0000313" key="13">
    <source>
        <dbReference type="EMBL" id="KAK3301275.1"/>
    </source>
</evidence>
<feature type="region of interest" description="Disordered" evidence="12">
    <location>
        <begin position="307"/>
        <end position="329"/>
    </location>
</feature>
<comment type="subcellular location">
    <subcellularLocation>
        <location evidence="2">Membrane</location>
    </subcellularLocation>
    <subcellularLocation>
        <location evidence="11">Mitochondrion inner membrane</location>
        <topology evidence="11">Single-pass membrane protein</topology>
    </subcellularLocation>
</comment>
<evidence type="ECO:0000256" key="5">
    <source>
        <dbReference type="ARBA" id="ARBA00022692"/>
    </source>
</evidence>
<proteinExistence type="inferred from homology"/>
<comment type="caution">
    <text evidence="13">The sequence shown here is derived from an EMBL/GenBank/DDBJ whole genome shotgun (WGS) entry which is preliminary data.</text>
</comment>
<dbReference type="GeneID" id="87843286"/>
<evidence type="ECO:0000313" key="14">
    <source>
        <dbReference type="Proteomes" id="UP001278766"/>
    </source>
</evidence>
<keyword evidence="8" id="KW-0472">Membrane</keyword>
<dbReference type="Proteomes" id="UP001278766">
    <property type="component" value="Unassembled WGS sequence"/>
</dbReference>
<evidence type="ECO:0000256" key="8">
    <source>
        <dbReference type="ARBA" id="ARBA00023136"/>
    </source>
</evidence>
<protein>
    <recommendedName>
        <fullName evidence="4 11">MICOS complex subunit MIC12</fullName>
    </recommendedName>
    <alternativeName>
        <fullName evidence="10 11">Altered inheritance of mitochondria protein 5, mitochondrial</fullName>
    </alternativeName>
    <alternativeName>
        <fullName evidence="9 11">Found in mitochondrial proteome protein 51</fullName>
    </alternativeName>
</protein>
<evidence type="ECO:0000256" key="12">
    <source>
        <dbReference type="SAM" id="MobiDB-lite"/>
    </source>
</evidence>
<dbReference type="GO" id="GO:0061617">
    <property type="term" value="C:MICOS complex"/>
    <property type="evidence" value="ECO:0007669"/>
    <property type="project" value="UniProtKB-UniRule"/>
</dbReference>
<feature type="compositionally biased region" description="Basic and acidic residues" evidence="12">
    <location>
        <begin position="307"/>
        <end position="322"/>
    </location>
</feature>
<comment type="similarity">
    <text evidence="3 11">Belongs to the MICOS complex subunit Mic12 family.</text>
</comment>
<comment type="subunit">
    <text evidence="11">Component of the mitochondrial contact site and cristae organizing system (MICOS) complex.</text>
</comment>
<evidence type="ECO:0000256" key="9">
    <source>
        <dbReference type="ARBA" id="ARBA00032159"/>
    </source>
</evidence>
<dbReference type="AlphaFoldDB" id="A0AAE0HRD8"/>
<keyword evidence="11" id="KW-0999">Mitochondrion inner membrane</keyword>
<reference evidence="13" key="1">
    <citation type="journal article" date="2023" name="Mol. Phylogenet. Evol.">
        <title>Genome-scale phylogeny and comparative genomics of the fungal order Sordariales.</title>
        <authorList>
            <person name="Hensen N."/>
            <person name="Bonometti L."/>
            <person name="Westerberg I."/>
            <person name="Brannstrom I.O."/>
            <person name="Guillou S."/>
            <person name="Cros-Aarteil S."/>
            <person name="Calhoun S."/>
            <person name="Haridas S."/>
            <person name="Kuo A."/>
            <person name="Mondo S."/>
            <person name="Pangilinan J."/>
            <person name="Riley R."/>
            <person name="LaButti K."/>
            <person name="Andreopoulos B."/>
            <person name="Lipzen A."/>
            <person name="Chen C."/>
            <person name="Yan M."/>
            <person name="Daum C."/>
            <person name="Ng V."/>
            <person name="Clum A."/>
            <person name="Steindorff A."/>
            <person name="Ohm R.A."/>
            <person name="Martin F."/>
            <person name="Silar P."/>
            <person name="Natvig D.O."/>
            <person name="Lalanne C."/>
            <person name="Gautier V."/>
            <person name="Ament-Velasquez S.L."/>
            <person name="Kruys A."/>
            <person name="Hutchinson M.I."/>
            <person name="Powell A.J."/>
            <person name="Barry K."/>
            <person name="Miller A.N."/>
            <person name="Grigoriev I.V."/>
            <person name="Debuchy R."/>
            <person name="Gladieux P."/>
            <person name="Hiltunen Thoren M."/>
            <person name="Johannesson H."/>
        </authorList>
    </citation>
    <scope>NUCLEOTIDE SEQUENCE</scope>
    <source>
        <strain evidence="13">CBS 168.71</strain>
    </source>
</reference>
<evidence type="ECO:0000256" key="6">
    <source>
        <dbReference type="ARBA" id="ARBA00022989"/>
    </source>
</evidence>
<evidence type="ECO:0000256" key="10">
    <source>
        <dbReference type="ARBA" id="ARBA00032985"/>
    </source>
</evidence>